<comment type="cofactor">
    <cofactor evidence="11">
        <name>Mg(2+)</name>
        <dbReference type="ChEBI" id="CHEBI:18420"/>
    </cofactor>
    <cofactor evidence="11">
        <name>Mn(2+)</name>
        <dbReference type="ChEBI" id="CHEBI:29035"/>
    </cofactor>
    <text evidence="11">Magnesium. Can also use manganese.</text>
</comment>
<evidence type="ECO:0000256" key="5">
    <source>
        <dbReference type="ARBA" id="ARBA00022723"/>
    </source>
</evidence>
<dbReference type="SUPFAM" id="SSF143631">
    <property type="entry name" value="ApbE-like"/>
    <property type="match status" value="1"/>
</dbReference>
<dbReference type="InterPro" id="IPR024932">
    <property type="entry name" value="ApbE"/>
</dbReference>
<dbReference type="GO" id="GO:0016740">
    <property type="term" value="F:transferase activity"/>
    <property type="evidence" value="ECO:0007669"/>
    <property type="project" value="UniProtKB-UniRule"/>
</dbReference>
<evidence type="ECO:0000256" key="3">
    <source>
        <dbReference type="ARBA" id="ARBA00022630"/>
    </source>
</evidence>
<reference evidence="12 13" key="1">
    <citation type="submission" date="2016-10" db="EMBL/GenBank/DDBJ databases">
        <authorList>
            <person name="de Groot N.N."/>
        </authorList>
    </citation>
    <scope>NUCLEOTIDE SEQUENCE [LARGE SCALE GENOMIC DNA]</scope>
    <source>
        <strain evidence="13">E92,LMG 26720,CCM 7988</strain>
    </source>
</reference>
<evidence type="ECO:0000256" key="2">
    <source>
        <dbReference type="ARBA" id="ARBA00016337"/>
    </source>
</evidence>
<dbReference type="PIRSF" id="PIRSF006268">
    <property type="entry name" value="ApbE"/>
    <property type="match status" value="1"/>
</dbReference>
<dbReference type="PANTHER" id="PTHR30040">
    <property type="entry name" value="THIAMINE BIOSYNTHESIS LIPOPROTEIN APBE"/>
    <property type="match status" value="1"/>
</dbReference>
<evidence type="ECO:0000313" key="12">
    <source>
        <dbReference type="EMBL" id="SFP98004.1"/>
    </source>
</evidence>
<dbReference type="EMBL" id="FOXH01000008">
    <property type="protein sequence ID" value="SFP98004.1"/>
    <property type="molecule type" value="Genomic_DNA"/>
</dbReference>
<gene>
    <name evidence="12" type="ORF">SAMN04515674_10830</name>
</gene>
<keyword evidence="4 10" id="KW-0808">Transferase</keyword>
<evidence type="ECO:0000256" key="9">
    <source>
        <dbReference type="ARBA" id="ARBA00048540"/>
    </source>
</evidence>
<evidence type="ECO:0000256" key="10">
    <source>
        <dbReference type="PIRNR" id="PIRNR006268"/>
    </source>
</evidence>
<dbReference type="Pfam" id="PF02424">
    <property type="entry name" value="ApbE"/>
    <property type="match status" value="1"/>
</dbReference>
<proteinExistence type="inferred from homology"/>
<keyword evidence="13" id="KW-1185">Reference proteome</keyword>
<dbReference type="STRING" id="1079859.SAMN04515674_10830"/>
<evidence type="ECO:0000313" key="13">
    <source>
        <dbReference type="Proteomes" id="UP000199306"/>
    </source>
</evidence>
<feature type="binding site" evidence="11">
    <location>
        <position position="261"/>
    </location>
    <ligand>
        <name>Mg(2+)</name>
        <dbReference type="ChEBI" id="CHEBI:18420"/>
    </ligand>
</feature>
<dbReference type="OrthoDB" id="9778595at2"/>
<keyword evidence="12" id="KW-0449">Lipoprotein</keyword>
<keyword evidence="7 10" id="KW-0460">Magnesium</keyword>
<accession>A0A1I5URS6</accession>
<comment type="catalytic activity">
    <reaction evidence="9 10">
        <text>L-threonyl-[protein] + FAD = FMN-L-threonyl-[protein] + AMP + H(+)</text>
        <dbReference type="Rhea" id="RHEA:36847"/>
        <dbReference type="Rhea" id="RHEA-COMP:11060"/>
        <dbReference type="Rhea" id="RHEA-COMP:11061"/>
        <dbReference type="ChEBI" id="CHEBI:15378"/>
        <dbReference type="ChEBI" id="CHEBI:30013"/>
        <dbReference type="ChEBI" id="CHEBI:57692"/>
        <dbReference type="ChEBI" id="CHEBI:74257"/>
        <dbReference type="ChEBI" id="CHEBI:456215"/>
        <dbReference type="EC" id="2.7.1.180"/>
    </reaction>
</comment>
<organism evidence="12 13">
    <name type="scientific">Pseudarcicella hirudinis</name>
    <dbReference type="NCBI Taxonomy" id="1079859"/>
    <lineage>
        <taxon>Bacteria</taxon>
        <taxon>Pseudomonadati</taxon>
        <taxon>Bacteroidota</taxon>
        <taxon>Cytophagia</taxon>
        <taxon>Cytophagales</taxon>
        <taxon>Flectobacillaceae</taxon>
        <taxon>Pseudarcicella</taxon>
    </lineage>
</organism>
<dbReference type="EC" id="2.7.1.180" evidence="1 10"/>
<dbReference type="RefSeq" id="WP_092017878.1">
    <property type="nucleotide sequence ID" value="NZ_FOXH01000008.1"/>
</dbReference>
<evidence type="ECO:0000256" key="6">
    <source>
        <dbReference type="ARBA" id="ARBA00022827"/>
    </source>
</evidence>
<sequence length="309" mass="34395">MTEFKIHEKLMGSAFELIVVCEKQSEADIFLQDGLAEISRIEQLLSEFKEDSVTTLLNNEAGKNAVKIPEEVYQLLQRCIHISQFTQGAFDITVGPLKKLYNFKNQDFTFPDYYQLQKTLPKVGFSRILLQNNHKVLLSQKGMHLSFASIGKGYAADCVRKLWLKNGLQGGIINASGDLTVIGKRADLSTWKVGIAHPDDPKKILAYIPAEKESVATSGDYEQFFIKDGIRYSHNINPKTGKPLTGIKSVSVVSPGAELSDALATAVYVMGVEVGIHFINQLPETHCLIVDDQNKVFHSKNIIFEYANA</sequence>
<keyword evidence="5 10" id="KW-0479">Metal-binding</keyword>
<keyword evidence="3 10" id="KW-0285">Flavoprotein</keyword>
<dbReference type="InterPro" id="IPR003374">
    <property type="entry name" value="ApbE-like_sf"/>
</dbReference>
<evidence type="ECO:0000256" key="7">
    <source>
        <dbReference type="ARBA" id="ARBA00022842"/>
    </source>
</evidence>
<dbReference type="AlphaFoldDB" id="A0A1I5URS6"/>
<dbReference type="Proteomes" id="UP000199306">
    <property type="component" value="Unassembled WGS sequence"/>
</dbReference>
<feature type="binding site" evidence="11">
    <location>
        <position position="265"/>
    </location>
    <ligand>
        <name>Mg(2+)</name>
        <dbReference type="ChEBI" id="CHEBI:18420"/>
    </ligand>
</feature>
<name>A0A1I5URS6_9BACT</name>
<evidence type="ECO:0000256" key="4">
    <source>
        <dbReference type="ARBA" id="ARBA00022679"/>
    </source>
</evidence>
<protein>
    <recommendedName>
        <fullName evidence="2 10">FAD:protein FMN transferase</fullName>
        <ecNumber evidence="1 10">2.7.1.180</ecNumber>
    </recommendedName>
    <alternativeName>
        <fullName evidence="8 10">Flavin transferase</fullName>
    </alternativeName>
</protein>
<evidence type="ECO:0000256" key="11">
    <source>
        <dbReference type="PIRSR" id="PIRSR006268-2"/>
    </source>
</evidence>
<feature type="binding site" evidence="11">
    <location>
        <position position="149"/>
    </location>
    <ligand>
        <name>Mg(2+)</name>
        <dbReference type="ChEBI" id="CHEBI:18420"/>
    </ligand>
</feature>
<evidence type="ECO:0000256" key="1">
    <source>
        <dbReference type="ARBA" id="ARBA00011955"/>
    </source>
</evidence>
<dbReference type="GO" id="GO:0046872">
    <property type="term" value="F:metal ion binding"/>
    <property type="evidence" value="ECO:0007669"/>
    <property type="project" value="UniProtKB-UniRule"/>
</dbReference>
<keyword evidence="6 10" id="KW-0274">FAD</keyword>
<dbReference type="Gene3D" id="3.10.520.10">
    <property type="entry name" value="ApbE-like domains"/>
    <property type="match status" value="1"/>
</dbReference>
<comment type="similarity">
    <text evidence="10">Belongs to the ApbE family.</text>
</comment>
<dbReference type="PANTHER" id="PTHR30040:SF2">
    <property type="entry name" value="FAD:PROTEIN FMN TRANSFERASE"/>
    <property type="match status" value="1"/>
</dbReference>
<evidence type="ECO:0000256" key="8">
    <source>
        <dbReference type="ARBA" id="ARBA00031306"/>
    </source>
</evidence>